<evidence type="ECO:0000313" key="2">
    <source>
        <dbReference type="EMBL" id="HGW29897.1"/>
    </source>
</evidence>
<keyword evidence="1" id="KW-0472">Membrane</keyword>
<dbReference type="AlphaFoldDB" id="A0A7C4XN48"/>
<reference evidence="2" key="1">
    <citation type="journal article" date="2020" name="mSystems">
        <title>Genome- and Community-Level Interaction Insights into Carbon Utilization and Element Cycling Functions of Hydrothermarchaeota in Hydrothermal Sediment.</title>
        <authorList>
            <person name="Zhou Z."/>
            <person name="Liu Y."/>
            <person name="Xu W."/>
            <person name="Pan J."/>
            <person name="Luo Z.H."/>
            <person name="Li M."/>
        </authorList>
    </citation>
    <scope>NUCLEOTIDE SEQUENCE [LARGE SCALE GENOMIC DNA]</scope>
    <source>
        <strain evidence="2">SpSt-417</strain>
    </source>
</reference>
<gene>
    <name evidence="2" type="ORF">ENR63_03180</name>
</gene>
<sequence length="107" mass="12240">MESQTTQNIAYIMIALGLCGISYLVGQTRLFYKFAEPVMKVIRPGSPSQNWTWSVSNWEEYEWLVKSPNFLFENGSVVIYMIGNVTVTKGLFELVVRNRPTKIQATI</sequence>
<keyword evidence="1" id="KW-1133">Transmembrane helix</keyword>
<accession>A0A7C4XN48</accession>
<organism evidence="2">
    <name type="scientific">candidate division WWE3 bacterium</name>
    <dbReference type="NCBI Taxonomy" id="2053526"/>
    <lineage>
        <taxon>Bacteria</taxon>
        <taxon>Katanobacteria</taxon>
    </lineage>
</organism>
<dbReference type="EMBL" id="DSRT01000174">
    <property type="protein sequence ID" value="HGW29897.1"/>
    <property type="molecule type" value="Genomic_DNA"/>
</dbReference>
<evidence type="ECO:0000256" key="1">
    <source>
        <dbReference type="SAM" id="Phobius"/>
    </source>
</evidence>
<feature type="transmembrane region" description="Helical" evidence="1">
    <location>
        <begin position="6"/>
        <end position="25"/>
    </location>
</feature>
<keyword evidence="1" id="KW-0812">Transmembrane</keyword>
<protein>
    <submittedName>
        <fullName evidence="2">Uncharacterized protein</fullName>
    </submittedName>
</protein>
<name>A0A7C4XN48_UNCKA</name>
<proteinExistence type="predicted"/>
<comment type="caution">
    <text evidence="2">The sequence shown here is derived from an EMBL/GenBank/DDBJ whole genome shotgun (WGS) entry which is preliminary data.</text>
</comment>